<accession>X6NIN7</accession>
<dbReference type="InterPro" id="IPR027417">
    <property type="entry name" value="P-loop_NTPase"/>
</dbReference>
<feature type="region of interest" description="Disordered" evidence="2">
    <location>
        <begin position="1309"/>
        <end position="1350"/>
    </location>
</feature>
<evidence type="ECO:0000256" key="1">
    <source>
        <dbReference type="SAM" id="Coils"/>
    </source>
</evidence>
<keyword evidence="3" id="KW-0472">Membrane</keyword>
<feature type="compositionally biased region" description="Basic and acidic residues" evidence="2">
    <location>
        <begin position="203"/>
        <end position="212"/>
    </location>
</feature>
<dbReference type="GO" id="GO:0005524">
    <property type="term" value="F:ATP binding"/>
    <property type="evidence" value="ECO:0007669"/>
    <property type="project" value="InterPro"/>
</dbReference>
<evidence type="ECO:0000259" key="4">
    <source>
        <dbReference type="Pfam" id="PF00176"/>
    </source>
</evidence>
<feature type="region of interest" description="Disordered" evidence="2">
    <location>
        <begin position="380"/>
        <end position="399"/>
    </location>
</feature>
<feature type="compositionally biased region" description="Low complexity" evidence="2">
    <location>
        <begin position="1309"/>
        <end position="1318"/>
    </location>
</feature>
<feature type="compositionally biased region" description="Basic and acidic residues" evidence="2">
    <location>
        <begin position="290"/>
        <end position="305"/>
    </location>
</feature>
<dbReference type="PANTHER" id="PTHR45865:SF1">
    <property type="entry name" value="E3 UBIQUITIN-PROTEIN LIGASE SHPRH"/>
    <property type="match status" value="1"/>
</dbReference>
<organism evidence="5 6">
    <name type="scientific">Reticulomyxa filosa</name>
    <dbReference type="NCBI Taxonomy" id="46433"/>
    <lineage>
        <taxon>Eukaryota</taxon>
        <taxon>Sar</taxon>
        <taxon>Rhizaria</taxon>
        <taxon>Retaria</taxon>
        <taxon>Foraminifera</taxon>
        <taxon>Monothalamids</taxon>
        <taxon>Reticulomyxidae</taxon>
        <taxon>Reticulomyxa</taxon>
    </lineage>
</organism>
<dbReference type="InterPro" id="IPR038718">
    <property type="entry name" value="SNF2-like_sf"/>
</dbReference>
<evidence type="ECO:0000313" key="6">
    <source>
        <dbReference type="Proteomes" id="UP000023152"/>
    </source>
</evidence>
<dbReference type="GO" id="GO:0004386">
    <property type="term" value="F:helicase activity"/>
    <property type="evidence" value="ECO:0007669"/>
    <property type="project" value="UniProtKB-KW"/>
</dbReference>
<name>X6NIN7_RETFI</name>
<protein>
    <submittedName>
        <fullName evidence="5">Snf2 histone linker phd ring helicase</fullName>
    </submittedName>
</protein>
<reference evidence="5 6" key="1">
    <citation type="journal article" date="2013" name="Curr. Biol.">
        <title>The Genome of the Foraminiferan Reticulomyxa filosa.</title>
        <authorList>
            <person name="Glockner G."/>
            <person name="Hulsmann N."/>
            <person name="Schleicher M."/>
            <person name="Noegel A.A."/>
            <person name="Eichinger L."/>
            <person name="Gallinger C."/>
            <person name="Pawlowski J."/>
            <person name="Sierra R."/>
            <person name="Euteneuer U."/>
            <person name="Pillet L."/>
            <person name="Moustafa A."/>
            <person name="Platzer M."/>
            <person name="Groth M."/>
            <person name="Szafranski K."/>
            <person name="Schliwa M."/>
        </authorList>
    </citation>
    <scope>NUCLEOTIDE SEQUENCE [LARGE SCALE GENOMIC DNA]</scope>
</reference>
<proteinExistence type="predicted"/>
<feature type="domain" description="SNF2 N-terminal" evidence="4">
    <location>
        <begin position="850"/>
        <end position="1286"/>
    </location>
</feature>
<comment type="caution">
    <text evidence="5">The sequence shown here is derived from an EMBL/GenBank/DDBJ whole genome shotgun (WGS) entry which is preliminary data.</text>
</comment>
<dbReference type="Proteomes" id="UP000023152">
    <property type="component" value="Unassembled WGS sequence"/>
</dbReference>
<feature type="region of interest" description="Disordered" evidence="2">
    <location>
        <begin position="563"/>
        <end position="601"/>
    </location>
</feature>
<sequence length="1488" mass="173239">MLAQNSGSVSGLLQQYLDGVDGNFVGKTTKQTRQRLSKESLIQRNIEITVEQRELEQKIEVLLNQTHESNDDKWLQERDKLYAQDDTLARESDAIEDILYTKFGVQGGGRIFMENITIDSQHNFFFFFGLFLTQMQFFFFFFNLDQKIKNRVVDAVCICIHLHVCYVKKMKTSCVQQSANLGKTLGRELREQLDKQPPSNEQTAKEKEKKEEDGEGDDEEIDESFSDSDTESEHDTNENANTNANESKMIEQVIKTSAVTPPNNGRIENIMDVDNTFVSAACTTSMTANEEMKEQANKEETEVKIDTSNGNGEEDQKQTDEQTTTAKKNTKNKAYWLEAEKEWKKQNRNLWNNKGMLSQLDALYDQHLKETEEWMAQIETKSQQRRHDRARIGTPLSPSTTEVSCTSSFVSQQQIIDRQFCQYLGAIRFLIEDEHFVINPLFLKHLLSNASSDEIKELDNDTWMFHISVTLENFKEASETNKRYKNGFHIFYEPTQSHDSNATNGRNEKNQRVLIGKFFTDINNTMLSILLSLSQEAELLAFQCVLQIECSVLQTEETGANVEVEQSQINETENNEISPNDQANQEHEHYSENARQTSQEEGAAVMALDISTEPDVTADDNEHAQADKNNEEDIAMERPVDVEDEYWMSGVLQFHLYLSNKVFEKSFQFNKFKQVKSFEMVLDCLEKENQNEILGINEEFDVDRMILTPSSHKQKQLEFVPSALYEKILPDHKQMVAKRAGDNIYDLYLYQRKAVHWMLQREDNKYIRWIPNLLWREAQFIHVDSLHLQHPHKTKFWFQIDQGSFSLQPINALPDITGGILADQMVYMCLEEICILFFFNRHFFVLFCFGLGKTVECLALIELNKQTHWMTGEPVGLTEGVKHIYIYIYVYVYILFFLNVFHKLNCLNTHVFCLSFSQYRMFRPPKDGLFDEDDEEMKEQEINKSDPSVNAEVASWLEAFPPLECESGATLVVTPPNIVVQWRNEIRRHAPHMRVTIYIGRKSYEDLSKRQKGLKTTTRKRKRKELGEDFDVHDGDAEISRKSIRKAGQTKVSSDLLDCKADALDNNPESEKFLDGVEHGENDEMIMKDGMSFLQFKRGQVPTYKDLGRYDIVITDYRVLSEEVEFCQKPQWNFRRKKRYEVPDTPLLQIRWWRLIVDEAQMVEGALKKCTKMTERIAAMHRWAVTGTPIGNNGLDDLFGLCSFLQLNIGSNQNTWRRVIAHPYYYHDEKRLLYILKWIMYRQTKVNVEDELQIPPKREEFLELKLSPVEEEYYHNYFKEFKELFQREMQFLLPEEETSENDIVATGANTNANANTNTDVDIDLVDQRPKSEDKEESEQKYTENSAEDNSVSLMLEVLQSKPSSPKLRRNLFHHSTKRHLGKSSQRKLESLRQICCHPQVAHRALLAHTMGRHSSVRMSTHAQNAAVQRRKVQSLMRMTDVMRVMVKDAQDAMTQTEREMCRALRNFIRISVYVYTRNPLSIHPSQKH</sequence>
<feature type="region of interest" description="Disordered" evidence="2">
    <location>
        <begin position="289"/>
        <end position="328"/>
    </location>
</feature>
<keyword evidence="5" id="KW-0547">Nucleotide-binding</keyword>
<feature type="transmembrane region" description="Helical" evidence="3">
    <location>
        <begin position="843"/>
        <end position="863"/>
    </location>
</feature>
<evidence type="ECO:0000256" key="3">
    <source>
        <dbReference type="SAM" id="Phobius"/>
    </source>
</evidence>
<feature type="compositionally biased region" description="Acidic residues" evidence="2">
    <location>
        <begin position="213"/>
        <end position="230"/>
    </location>
</feature>
<dbReference type="EMBL" id="ASPP01008300">
    <property type="protein sequence ID" value="ETO25768.1"/>
    <property type="molecule type" value="Genomic_DNA"/>
</dbReference>
<keyword evidence="5" id="KW-0378">Hydrolase</keyword>
<feature type="transmembrane region" description="Helical" evidence="3">
    <location>
        <begin position="123"/>
        <end position="142"/>
    </location>
</feature>
<feature type="compositionally biased region" description="Basic and acidic residues" evidence="2">
    <location>
        <begin position="1325"/>
        <end position="1341"/>
    </location>
</feature>
<dbReference type="Pfam" id="PF00176">
    <property type="entry name" value="SNF2-rel_dom"/>
    <property type="match status" value="1"/>
</dbReference>
<keyword evidence="6" id="KW-1185">Reference proteome</keyword>
<dbReference type="InterPro" id="IPR052583">
    <property type="entry name" value="ATP-helicase/E3_Ub-Ligase"/>
</dbReference>
<evidence type="ECO:0000256" key="2">
    <source>
        <dbReference type="SAM" id="MobiDB-lite"/>
    </source>
</evidence>
<feature type="compositionally biased region" description="Polar residues" evidence="2">
    <location>
        <begin position="563"/>
        <end position="583"/>
    </location>
</feature>
<keyword evidence="5" id="KW-0067">ATP-binding</keyword>
<dbReference type="PANTHER" id="PTHR45865">
    <property type="entry name" value="E3 UBIQUITIN-PROTEIN LIGASE SHPRH FAMILY MEMBER"/>
    <property type="match status" value="1"/>
</dbReference>
<dbReference type="OrthoDB" id="550707at2759"/>
<dbReference type="InterPro" id="IPR000330">
    <property type="entry name" value="SNF2_N"/>
</dbReference>
<keyword evidence="1" id="KW-0175">Coiled coil</keyword>
<keyword evidence="3" id="KW-1133">Transmembrane helix</keyword>
<gene>
    <name evidence="5" type="ORF">RFI_11369</name>
</gene>
<keyword evidence="3" id="KW-0812">Transmembrane</keyword>
<keyword evidence="5" id="KW-0347">Helicase</keyword>
<dbReference type="SUPFAM" id="SSF52540">
    <property type="entry name" value="P-loop containing nucleoside triphosphate hydrolases"/>
    <property type="match status" value="1"/>
</dbReference>
<feature type="transmembrane region" description="Helical" evidence="3">
    <location>
        <begin position="884"/>
        <end position="902"/>
    </location>
</feature>
<feature type="region of interest" description="Disordered" evidence="2">
    <location>
        <begin position="191"/>
        <end position="248"/>
    </location>
</feature>
<evidence type="ECO:0000313" key="5">
    <source>
        <dbReference type="EMBL" id="ETO25768.1"/>
    </source>
</evidence>
<dbReference type="Gene3D" id="3.40.50.10810">
    <property type="entry name" value="Tandem AAA-ATPase domain"/>
    <property type="match status" value="2"/>
</dbReference>
<feature type="coiled-coil region" evidence="1">
    <location>
        <begin position="38"/>
        <end position="65"/>
    </location>
</feature>